<proteinExistence type="predicted"/>
<evidence type="ECO:0000313" key="1">
    <source>
        <dbReference type="EMBL" id="KAH9413248.1"/>
    </source>
</evidence>
<sequence length="63" mass="7368">MNILDNNYSVSTPDFDDRNYPCKINNMNKTKQKKNVNKTVKQYGLLISIEHDCDDNDNNEKDT</sequence>
<name>A0ABQ8ISJ4_DERPT</name>
<organism evidence="1 2">
    <name type="scientific">Dermatophagoides pteronyssinus</name>
    <name type="common">European house dust mite</name>
    <dbReference type="NCBI Taxonomy" id="6956"/>
    <lineage>
        <taxon>Eukaryota</taxon>
        <taxon>Metazoa</taxon>
        <taxon>Ecdysozoa</taxon>
        <taxon>Arthropoda</taxon>
        <taxon>Chelicerata</taxon>
        <taxon>Arachnida</taxon>
        <taxon>Acari</taxon>
        <taxon>Acariformes</taxon>
        <taxon>Sarcoptiformes</taxon>
        <taxon>Astigmata</taxon>
        <taxon>Psoroptidia</taxon>
        <taxon>Analgoidea</taxon>
        <taxon>Pyroglyphidae</taxon>
        <taxon>Dermatophagoidinae</taxon>
        <taxon>Dermatophagoides</taxon>
    </lineage>
</organism>
<protein>
    <submittedName>
        <fullName evidence="1">Uncharacterized protein</fullName>
    </submittedName>
</protein>
<keyword evidence="2" id="KW-1185">Reference proteome</keyword>
<reference evidence="1 2" key="2">
    <citation type="journal article" date="2022" name="Mol. Biol. Evol.">
        <title>Comparative Genomics Reveals Insights into the Divergent Evolution of Astigmatic Mites and Household Pest Adaptations.</title>
        <authorList>
            <person name="Xiong Q."/>
            <person name="Wan A.T."/>
            <person name="Liu X."/>
            <person name="Fung C.S."/>
            <person name="Xiao X."/>
            <person name="Malainual N."/>
            <person name="Hou J."/>
            <person name="Wang L."/>
            <person name="Wang M."/>
            <person name="Yang K.Y."/>
            <person name="Cui Y."/>
            <person name="Leung E.L."/>
            <person name="Nong W."/>
            <person name="Shin S.K."/>
            <person name="Au S.W."/>
            <person name="Jeong K.Y."/>
            <person name="Chew F.T."/>
            <person name="Hui J.H."/>
            <person name="Leung T.F."/>
            <person name="Tungtrongchitr A."/>
            <person name="Zhong N."/>
            <person name="Liu Z."/>
            <person name="Tsui S.K."/>
        </authorList>
    </citation>
    <scope>NUCLEOTIDE SEQUENCE [LARGE SCALE GENOMIC DNA]</scope>
    <source>
        <tissue evidence="1">Whole mite body</tissue>
    </source>
</reference>
<accession>A0ABQ8ISJ4</accession>
<evidence type="ECO:0000313" key="2">
    <source>
        <dbReference type="Proteomes" id="UP000887458"/>
    </source>
</evidence>
<dbReference type="Proteomes" id="UP000887458">
    <property type="component" value="Unassembled WGS sequence"/>
</dbReference>
<gene>
    <name evidence="1" type="ORF">DERP_012958</name>
</gene>
<dbReference type="EMBL" id="NJHN03000122">
    <property type="protein sequence ID" value="KAH9413248.1"/>
    <property type="molecule type" value="Genomic_DNA"/>
</dbReference>
<comment type="caution">
    <text evidence="1">The sequence shown here is derived from an EMBL/GenBank/DDBJ whole genome shotgun (WGS) entry which is preliminary data.</text>
</comment>
<reference evidence="1 2" key="1">
    <citation type="journal article" date="2018" name="J. Allergy Clin. Immunol.">
        <title>High-quality assembly of Dermatophagoides pteronyssinus genome and transcriptome reveals a wide range of novel allergens.</title>
        <authorList>
            <person name="Liu X.Y."/>
            <person name="Yang K.Y."/>
            <person name="Wang M.Q."/>
            <person name="Kwok J.S."/>
            <person name="Zeng X."/>
            <person name="Yang Z."/>
            <person name="Xiao X.J."/>
            <person name="Lau C.P."/>
            <person name="Li Y."/>
            <person name="Huang Z.M."/>
            <person name="Ba J.G."/>
            <person name="Yim A.K."/>
            <person name="Ouyang C.Y."/>
            <person name="Ngai S.M."/>
            <person name="Chan T.F."/>
            <person name="Leung E.L."/>
            <person name="Liu L."/>
            <person name="Liu Z.G."/>
            <person name="Tsui S.K."/>
        </authorList>
    </citation>
    <scope>NUCLEOTIDE SEQUENCE [LARGE SCALE GENOMIC DNA]</scope>
    <source>
        <strain evidence="1">Derp</strain>
    </source>
</reference>